<comment type="caution">
    <text evidence="3">The sequence shown here is derived from an EMBL/GenBank/DDBJ whole genome shotgun (WGS) entry which is preliminary data.</text>
</comment>
<feature type="compositionally biased region" description="Polar residues" evidence="1">
    <location>
        <begin position="79"/>
        <end position="97"/>
    </location>
</feature>
<dbReference type="InterPro" id="IPR024771">
    <property type="entry name" value="SUZ"/>
</dbReference>
<dbReference type="Pfam" id="PF12752">
    <property type="entry name" value="SUZ"/>
    <property type="match status" value="1"/>
</dbReference>
<evidence type="ECO:0000313" key="4">
    <source>
        <dbReference type="Proteomes" id="UP001152747"/>
    </source>
</evidence>
<feature type="domain" description="SUZ" evidence="2">
    <location>
        <begin position="46"/>
        <end position="133"/>
    </location>
</feature>
<protein>
    <recommendedName>
        <fullName evidence="2">SUZ domain-containing protein</fullName>
    </recommendedName>
</protein>
<feature type="region of interest" description="Disordered" evidence="1">
    <location>
        <begin position="263"/>
        <end position="300"/>
    </location>
</feature>
<dbReference type="EMBL" id="CANHGI010000002">
    <property type="protein sequence ID" value="CAI5442561.1"/>
    <property type="molecule type" value="Genomic_DNA"/>
</dbReference>
<feature type="region of interest" description="Disordered" evidence="1">
    <location>
        <begin position="1"/>
        <end position="131"/>
    </location>
</feature>
<evidence type="ECO:0000313" key="3">
    <source>
        <dbReference type="EMBL" id="CAI5442561.1"/>
    </source>
</evidence>
<evidence type="ECO:0000256" key="1">
    <source>
        <dbReference type="SAM" id="MobiDB-lite"/>
    </source>
</evidence>
<accession>A0A9P1ICJ9</accession>
<feature type="compositionally biased region" description="Low complexity" evidence="1">
    <location>
        <begin position="283"/>
        <end position="300"/>
    </location>
</feature>
<dbReference type="PROSITE" id="PS51673">
    <property type="entry name" value="SUZ"/>
    <property type="match status" value="1"/>
</dbReference>
<dbReference type="Proteomes" id="UP001152747">
    <property type="component" value="Unassembled WGS sequence"/>
</dbReference>
<dbReference type="AlphaFoldDB" id="A0A9P1ICJ9"/>
<feature type="compositionally biased region" description="Pro residues" evidence="1">
    <location>
        <begin position="268"/>
        <end position="282"/>
    </location>
</feature>
<reference evidence="3" key="1">
    <citation type="submission" date="2022-11" db="EMBL/GenBank/DDBJ databases">
        <authorList>
            <person name="Kikuchi T."/>
        </authorList>
    </citation>
    <scope>NUCLEOTIDE SEQUENCE</scope>
    <source>
        <strain evidence="3">PS1010</strain>
    </source>
</reference>
<sequence>MSTDGNVGIAESWDDDGADPVKVMEERFQKVKIMQREQDVKKAAIKKWEENAEKNPTESAGPSQNDEPKRLLLRRPKNGENSSKTNDSSMSQHNQQNRGRKGAPGQNSAPPKTLEERQAEYQAARQRIMGSEYKPDVNETSEIGIVERSKSPETVPIPRIPSNQRIVEFQNINRQHIPDLLRQTLPPPPPPGHIFHQQSQMQQQHFSPNNPYANPYSQHSNAHIFMNNNSQLFHTPTHIPPPSMRNPIPFGCPPGNVSQYMNHGIYSHPPPSSYCSPPPPPQSSAIIAPSQNPTSSPSQQ</sequence>
<keyword evidence="4" id="KW-1185">Reference proteome</keyword>
<dbReference type="OrthoDB" id="5373615at2759"/>
<gene>
    <name evidence="3" type="ORF">CAMP_LOCUS5198</name>
</gene>
<name>A0A9P1ICJ9_9PELO</name>
<evidence type="ECO:0000259" key="2">
    <source>
        <dbReference type="PROSITE" id="PS51673"/>
    </source>
</evidence>
<organism evidence="3 4">
    <name type="scientific">Caenorhabditis angaria</name>
    <dbReference type="NCBI Taxonomy" id="860376"/>
    <lineage>
        <taxon>Eukaryota</taxon>
        <taxon>Metazoa</taxon>
        <taxon>Ecdysozoa</taxon>
        <taxon>Nematoda</taxon>
        <taxon>Chromadorea</taxon>
        <taxon>Rhabditida</taxon>
        <taxon>Rhabditina</taxon>
        <taxon>Rhabditomorpha</taxon>
        <taxon>Rhabditoidea</taxon>
        <taxon>Rhabditidae</taxon>
        <taxon>Peloderinae</taxon>
        <taxon>Caenorhabditis</taxon>
    </lineage>
</organism>
<proteinExistence type="predicted"/>
<feature type="compositionally biased region" description="Basic and acidic residues" evidence="1">
    <location>
        <begin position="22"/>
        <end position="56"/>
    </location>
</feature>